<reference evidence="1 2" key="1">
    <citation type="journal article" date="2015" name="Int. J. Syst. Evol. Microbiol.">
        <title>Bacillus glycinifermentans sp. nov., isolated from fermented soybean paste.</title>
        <authorList>
            <person name="Kim S.J."/>
            <person name="Dunlap C.A."/>
            <person name="Kwon S.W."/>
            <person name="Rooney A.P."/>
        </authorList>
    </citation>
    <scope>NUCLEOTIDE SEQUENCE [LARGE SCALE GENOMIC DNA]</scope>
    <source>
        <strain evidence="1 2">GO-13</strain>
    </source>
</reference>
<dbReference type="AlphaFoldDB" id="A0A0J6EIQ8"/>
<proteinExistence type="predicted"/>
<protein>
    <submittedName>
        <fullName evidence="1">Uncharacterized protein</fullName>
    </submittedName>
</protein>
<dbReference type="SUPFAM" id="SSF64288">
    <property type="entry name" value="Chorismate lyase-like"/>
    <property type="match status" value="1"/>
</dbReference>
<dbReference type="Proteomes" id="UP000036168">
    <property type="component" value="Unassembled WGS sequence"/>
</dbReference>
<dbReference type="PATRIC" id="fig|1664069.3.peg.5441"/>
<organism evidence="1 2">
    <name type="scientific">Bacillus glycinifermentans</name>
    <dbReference type="NCBI Taxonomy" id="1664069"/>
    <lineage>
        <taxon>Bacteria</taxon>
        <taxon>Bacillati</taxon>
        <taxon>Bacillota</taxon>
        <taxon>Bacilli</taxon>
        <taxon>Bacillales</taxon>
        <taxon>Bacillaceae</taxon>
        <taxon>Bacillus</taxon>
    </lineage>
</organism>
<accession>A0A0J6EIQ8</accession>
<comment type="caution">
    <text evidence="1">The sequence shown here is derived from an EMBL/GenBank/DDBJ whole genome shotgun (WGS) entry which is preliminary data.</text>
</comment>
<dbReference type="Gene3D" id="3.40.1410.10">
    <property type="entry name" value="Chorismate lyase-like"/>
    <property type="match status" value="1"/>
</dbReference>
<dbReference type="InterPro" id="IPR028978">
    <property type="entry name" value="Chorismate_lyase_/UTRA_dom_sf"/>
</dbReference>
<name>A0A0J6EIQ8_9BACI</name>
<gene>
    <name evidence="1" type="ORF">AB447_200480</name>
</gene>
<dbReference type="EMBL" id="LECW02000001">
    <property type="protein sequence ID" value="KRT95624.1"/>
    <property type="molecule type" value="Genomic_DNA"/>
</dbReference>
<evidence type="ECO:0000313" key="2">
    <source>
        <dbReference type="Proteomes" id="UP000036168"/>
    </source>
</evidence>
<evidence type="ECO:0000313" key="1">
    <source>
        <dbReference type="EMBL" id="KRT95624.1"/>
    </source>
</evidence>
<accession>A0A0J6F1B6</accession>
<dbReference type="STRING" id="1664069.BGLY_0273"/>
<sequence length="73" mass="7826">MTDETISEHLHVNVGAPVFLSESLTYDDPDGVVEYAKGSSREGIASNNNIAHSQNLLTEHCSAAGFFLCFAVP</sequence>